<dbReference type="EMBL" id="JANFNG010000016">
    <property type="protein sequence ID" value="MCQ4082801.1"/>
    <property type="molecule type" value="Genomic_DNA"/>
</dbReference>
<comment type="caution">
    <text evidence="5">The sequence shown here is derived from an EMBL/GenBank/DDBJ whole genome shotgun (WGS) entry which is preliminary data.</text>
</comment>
<gene>
    <name evidence="5" type="ORF">NGB36_19870</name>
</gene>
<reference evidence="5" key="1">
    <citation type="submission" date="2022-06" db="EMBL/GenBank/DDBJ databases">
        <title>Draft genome sequence of Streptomyces sp. RB6PN25 isolated from peat swamp forest in Thailand.</title>
        <authorList>
            <person name="Duangmal K."/>
            <person name="Klaysubun C."/>
        </authorList>
    </citation>
    <scope>NUCLEOTIDE SEQUENCE</scope>
    <source>
        <strain evidence="5">RB6PN25</strain>
    </source>
</reference>
<dbReference type="RefSeq" id="WP_255921711.1">
    <property type="nucleotide sequence ID" value="NZ_JANFNG010000016.1"/>
</dbReference>
<dbReference type="Proteomes" id="UP001057702">
    <property type="component" value="Unassembled WGS sequence"/>
</dbReference>
<dbReference type="Gene3D" id="1.10.4100.10">
    <property type="entry name" value="2-methylcitrate dehydratase PrpD"/>
    <property type="match status" value="1"/>
</dbReference>
<feature type="domain" description="MmgE/PrpD N-terminal" evidence="3">
    <location>
        <begin position="27"/>
        <end position="270"/>
    </location>
</feature>
<keyword evidence="6" id="KW-1185">Reference proteome</keyword>
<dbReference type="SUPFAM" id="SSF103378">
    <property type="entry name" value="2-methylcitrate dehydratase PrpD"/>
    <property type="match status" value="1"/>
</dbReference>
<protein>
    <submittedName>
        <fullName evidence="5">MmgE/PrpD family protein</fullName>
    </submittedName>
</protein>
<name>A0ABT1PYR0_9ACTN</name>
<dbReference type="InterPro" id="IPR005656">
    <property type="entry name" value="MmgE_PrpD"/>
</dbReference>
<evidence type="ECO:0000313" key="5">
    <source>
        <dbReference type="EMBL" id="MCQ4082801.1"/>
    </source>
</evidence>
<organism evidence="5 6">
    <name type="scientific">Streptomyces humicola</name>
    <dbReference type="NCBI Taxonomy" id="2953240"/>
    <lineage>
        <taxon>Bacteria</taxon>
        <taxon>Bacillati</taxon>
        <taxon>Actinomycetota</taxon>
        <taxon>Actinomycetes</taxon>
        <taxon>Kitasatosporales</taxon>
        <taxon>Streptomycetaceae</taxon>
        <taxon>Streptomyces</taxon>
    </lineage>
</organism>
<dbReference type="InterPro" id="IPR045336">
    <property type="entry name" value="MmgE_PrpD_N"/>
</dbReference>
<comment type="similarity">
    <text evidence="1">Belongs to the PrpD family.</text>
</comment>
<feature type="region of interest" description="Disordered" evidence="2">
    <location>
        <begin position="1"/>
        <end position="26"/>
    </location>
</feature>
<dbReference type="PANTHER" id="PTHR16943">
    <property type="entry name" value="2-METHYLCITRATE DEHYDRATASE-RELATED"/>
    <property type="match status" value="1"/>
</dbReference>
<dbReference type="Pfam" id="PF03972">
    <property type="entry name" value="MmgE_PrpD_N"/>
    <property type="match status" value="1"/>
</dbReference>
<dbReference type="Pfam" id="PF19305">
    <property type="entry name" value="MmgE_PrpD_C"/>
    <property type="match status" value="1"/>
</dbReference>
<evidence type="ECO:0000259" key="3">
    <source>
        <dbReference type="Pfam" id="PF03972"/>
    </source>
</evidence>
<dbReference type="PANTHER" id="PTHR16943:SF8">
    <property type="entry name" value="2-METHYLCITRATE DEHYDRATASE"/>
    <property type="match status" value="1"/>
</dbReference>
<dbReference type="Gene3D" id="3.30.1330.120">
    <property type="entry name" value="2-methylcitrate dehydratase PrpD"/>
    <property type="match status" value="1"/>
</dbReference>
<evidence type="ECO:0000256" key="2">
    <source>
        <dbReference type="SAM" id="MobiDB-lite"/>
    </source>
</evidence>
<sequence length="487" mass="51198">MSSPGQPAQAARKTGRAPTDPSGPTGRLATWLAATTLDDVPSSVRERAKHLLLDGVACALVGAKLPVSRKGVEGVTALDNAGSAVLIGWGSRTTGAPSAAMLNSSFIQGFELDDYHPLAPLHSNALVLPAMLAAAPHVGEVSGSRVLLGAILGYETGPRVGMALGGLEMISRGWHSGVVFGTHSAAASAGKLYGLDAAGFEDALGIAATQSCGLMAAQFESMVKRMQHGFASRNGLTAAALAASGYVGIKRVFERDYGGFLSTFGEGHKPDASQITAGLGSIWEVERIAVKAYAAMGLLHAAIDAALQLRSEHKVAAGQIERIEIDIPEAAYGHGGWQAVRPLEPIGAQMNVAYAVAVALIDGDVLIRQFAEERINRDDVWALIDRTETHHEQSYDQLPVDERLTTRLRLTLKDGSTREAVVAHPRGTGDRLLTNAEIVDKYRSLAQSVVSPGRRTAIENAVLGLDALDDICELTALLTPTVQSALD</sequence>
<evidence type="ECO:0000313" key="6">
    <source>
        <dbReference type="Proteomes" id="UP001057702"/>
    </source>
</evidence>
<accession>A0ABT1PYR0</accession>
<dbReference type="InterPro" id="IPR036148">
    <property type="entry name" value="MmgE/PrpD_sf"/>
</dbReference>
<evidence type="ECO:0000256" key="1">
    <source>
        <dbReference type="ARBA" id="ARBA00006174"/>
    </source>
</evidence>
<evidence type="ECO:0000259" key="4">
    <source>
        <dbReference type="Pfam" id="PF19305"/>
    </source>
</evidence>
<feature type="domain" description="MmgE/PrpD C-terminal" evidence="4">
    <location>
        <begin position="293"/>
        <end position="463"/>
    </location>
</feature>
<proteinExistence type="inferred from homology"/>
<dbReference type="InterPro" id="IPR045337">
    <property type="entry name" value="MmgE_PrpD_C"/>
</dbReference>
<dbReference type="InterPro" id="IPR042188">
    <property type="entry name" value="MmgE/PrpD_sf_2"/>
</dbReference>
<dbReference type="InterPro" id="IPR042183">
    <property type="entry name" value="MmgE/PrpD_sf_1"/>
</dbReference>